<gene>
    <name evidence="2" type="ORF">WJX81_004786</name>
</gene>
<organism evidence="2 3">
    <name type="scientific">Elliptochloris bilobata</name>
    <dbReference type="NCBI Taxonomy" id="381761"/>
    <lineage>
        <taxon>Eukaryota</taxon>
        <taxon>Viridiplantae</taxon>
        <taxon>Chlorophyta</taxon>
        <taxon>core chlorophytes</taxon>
        <taxon>Trebouxiophyceae</taxon>
        <taxon>Trebouxiophyceae incertae sedis</taxon>
        <taxon>Elliptochloris clade</taxon>
        <taxon>Elliptochloris</taxon>
    </lineage>
</organism>
<dbReference type="EMBL" id="JALJOU010000049">
    <property type="protein sequence ID" value="KAK9830918.1"/>
    <property type="molecule type" value="Genomic_DNA"/>
</dbReference>
<comment type="caution">
    <text evidence="2">The sequence shown here is derived from an EMBL/GenBank/DDBJ whole genome shotgun (WGS) entry which is preliminary data.</text>
</comment>
<feature type="domain" description="FAS1" evidence="1">
    <location>
        <begin position="29"/>
        <end position="172"/>
    </location>
</feature>
<dbReference type="Pfam" id="PF02469">
    <property type="entry name" value="Fasciclin"/>
    <property type="match status" value="1"/>
</dbReference>
<protein>
    <recommendedName>
        <fullName evidence="1">FAS1 domain-containing protein</fullName>
    </recommendedName>
</protein>
<dbReference type="AlphaFoldDB" id="A0AAW1RBB5"/>
<proteinExistence type="predicted"/>
<dbReference type="SMART" id="SM00554">
    <property type="entry name" value="FAS1"/>
    <property type="match status" value="1"/>
</dbReference>
<name>A0AAW1RBB5_9CHLO</name>
<sequence length="211" mass="21303">MHAAASATGAAAVVKGPPLGMWLFEQFAFPSIQAALGAAAQLSAWSEVVKASALDGATRSGNLAGTFFAPTNEAVAALLDAESIQMSALTRNSSLATQLVEAHLIPGQALRAVDLQPGARYPTALPGAYLTVTKGADGLAVIPFPTSANPATVLVPDIRAGKAVMHVIRSVLVPRFLVPSLTPGIGQPFGASSVTSALLSTLASPEALPLG</sequence>
<dbReference type="Gene3D" id="2.30.180.10">
    <property type="entry name" value="FAS1 domain"/>
    <property type="match status" value="1"/>
</dbReference>
<dbReference type="InterPro" id="IPR036378">
    <property type="entry name" value="FAS1_dom_sf"/>
</dbReference>
<evidence type="ECO:0000313" key="3">
    <source>
        <dbReference type="Proteomes" id="UP001445335"/>
    </source>
</evidence>
<dbReference type="SUPFAM" id="SSF82153">
    <property type="entry name" value="FAS1 domain"/>
    <property type="match status" value="1"/>
</dbReference>
<evidence type="ECO:0000259" key="1">
    <source>
        <dbReference type="PROSITE" id="PS50213"/>
    </source>
</evidence>
<evidence type="ECO:0000313" key="2">
    <source>
        <dbReference type="EMBL" id="KAK9830918.1"/>
    </source>
</evidence>
<keyword evidence="3" id="KW-1185">Reference proteome</keyword>
<accession>A0AAW1RBB5</accession>
<dbReference type="Proteomes" id="UP001445335">
    <property type="component" value="Unassembled WGS sequence"/>
</dbReference>
<dbReference type="InterPro" id="IPR000782">
    <property type="entry name" value="FAS1_domain"/>
</dbReference>
<reference evidence="2 3" key="1">
    <citation type="journal article" date="2024" name="Nat. Commun.">
        <title>Phylogenomics reveals the evolutionary origins of lichenization in chlorophyte algae.</title>
        <authorList>
            <person name="Puginier C."/>
            <person name="Libourel C."/>
            <person name="Otte J."/>
            <person name="Skaloud P."/>
            <person name="Haon M."/>
            <person name="Grisel S."/>
            <person name="Petersen M."/>
            <person name="Berrin J.G."/>
            <person name="Delaux P.M."/>
            <person name="Dal Grande F."/>
            <person name="Keller J."/>
        </authorList>
    </citation>
    <scope>NUCLEOTIDE SEQUENCE [LARGE SCALE GENOMIC DNA]</scope>
    <source>
        <strain evidence="2 3">SAG 245.80</strain>
    </source>
</reference>
<dbReference type="PROSITE" id="PS50213">
    <property type="entry name" value="FAS1"/>
    <property type="match status" value="1"/>
</dbReference>